<dbReference type="AlphaFoldDB" id="A0A5J4YIV5"/>
<dbReference type="InterPro" id="IPR009288">
    <property type="entry name" value="AIG2-like_dom"/>
</dbReference>
<keyword evidence="6" id="KW-1185">Reference proteome</keyword>
<evidence type="ECO:0000256" key="3">
    <source>
        <dbReference type="RuleBase" id="RU367036"/>
    </source>
</evidence>
<sequence length="240" mass="27257">MSPRVAQCHGSVDRKREWVSEKSEVTGPSLPVFGVRRLFLFTFILCGNYFIGIAMSACEVDEAPDGSVAVDHLFLYGTLKRGFPNYVHLPDALKAQPWCEAVTRFPMPLVVMPPFFIPFLIDPADIPAQGDGACHYLVKGELYTLTGMQRTGRAQLLAFLDEFEGVHFGMYRRRAISVQSKSEEQTVRAWSYVRNDEPHRDDQPDWLIGWSPARMAAEIVPPHADYTLELSTQYRSRDDR</sequence>
<keyword evidence="5" id="KW-0808">Transferase</keyword>
<dbReference type="EMBL" id="VRMN01000014">
    <property type="protein sequence ID" value="KAA8491381.1"/>
    <property type="molecule type" value="Genomic_DNA"/>
</dbReference>
<name>A0A5J4YIV5_PORPP</name>
<comment type="caution">
    <text evidence="5">The sequence shown here is derived from an EMBL/GenBank/DDBJ whole genome shotgun (WGS) entry which is preliminary data.</text>
</comment>
<feature type="active site" description="Proton acceptor" evidence="2">
    <location>
        <position position="164"/>
    </location>
</feature>
<proteinExistence type="inferred from homology"/>
<dbReference type="Proteomes" id="UP000324585">
    <property type="component" value="Unassembled WGS sequence"/>
</dbReference>
<dbReference type="PANTHER" id="PTHR12510">
    <property type="entry name" value="TROPONIN C-AKIN-1 PROTEIN"/>
    <property type="match status" value="1"/>
</dbReference>
<evidence type="ECO:0000259" key="4">
    <source>
        <dbReference type="Pfam" id="PF06094"/>
    </source>
</evidence>
<evidence type="ECO:0000313" key="5">
    <source>
        <dbReference type="EMBL" id="KAA8491381.1"/>
    </source>
</evidence>
<evidence type="ECO:0000256" key="1">
    <source>
        <dbReference type="ARBA" id="ARBA00008861"/>
    </source>
</evidence>
<protein>
    <recommendedName>
        <fullName evidence="3">Gamma-glutamylcyclotransferase family protein</fullName>
    </recommendedName>
</protein>
<evidence type="ECO:0000313" key="6">
    <source>
        <dbReference type="Proteomes" id="UP000324585"/>
    </source>
</evidence>
<dbReference type="Gene3D" id="3.10.490.10">
    <property type="entry name" value="Gamma-glutamyl cyclotransferase-like"/>
    <property type="match status" value="1"/>
</dbReference>
<dbReference type="SUPFAM" id="SSF110857">
    <property type="entry name" value="Gamma-glutamyl cyclotransferase-like"/>
    <property type="match status" value="1"/>
</dbReference>
<dbReference type="PANTHER" id="PTHR12510:SF4">
    <property type="entry name" value="GAMMA-GLUTAMYLAMINECYCLOTRANSFERASE"/>
    <property type="match status" value="1"/>
</dbReference>
<dbReference type="InterPro" id="IPR039126">
    <property type="entry name" value="GGACT"/>
</dbReference>
<feature type="domain" description="Gamma-glutamylcyclotransferase AIG2-like" evidence="4">
    <location>
        <begin position="73"/>
        <end position="203"/>
    </location>
</feature>
<gene>
    <name evidence="5" type="ORF">FVE85_7802</name>
</gene>
<dbReference type="Pfam" id="PF06094">
    <property type="entry name" value="GGACT"/>
    <property type="match status" value="1"/>
</dbReference>
<dbReference type="GO" id="GO:0005829">
    <property type="term" value="C:cytosol"/>
    <property type="evidence" value="ECO:0007669"/>
    <property type="project" value="TreeGrafter"/>
</dbReference>
<dbReference type="CDD" id="cd06661">
    <property type="entry name" value="GGCT_like"/>
    <property type="match status" value="1"/>
</dbReference>
<dbReference type="GO" id="GO:0016740">
    <property type="term" value="F:transferase activity"/>
    <property type="evidence" value="ECO:0007669"/>
    <property type="project" value="UniProtKB-KW"/>
</dbReference>
<organism evidence="5 6">
    <name type="scientific">Porphyridium purpureum</name>
    <name type="common">Red alga</name>
    <name type="synonym">Porphyridium cruentum</name>
    <dbReference type="NCBI Taxonomy" id="35688"/>
    <lineage>
        <taxon>Eukaryota</taxon>
        <taxon>Rhodophyta</taxon>
        <taxon>Bangiophyceae</taxon>
        <taxon>Porphyridiales</taxon>
        <taxon>Porphyridiaceae</taxon>
        <taxon>Porphyridium</taxon>
    </lineage>
</organism>
<comment type="similarity">
    <text evidence="1 3">Belongs to the gamma-glutamylcyclotransferase family.</text>
</comment>
<dbReference type="InterPro" id="IPR036568">
    <property type="entry name" value="GGCT-like_sf"/>
</dbReference>
<reference evidence="6" key="1">
    <citation type="journal article" date="2019" name="Nat. Commun.">
        <title>Expansion of phycobilisome linker gene families in mesophilic red algae.</title>
        <authorList>
            <person name="Lee J."/>
            <person name="Kim D."/>
            <person name="Bhattacharya D."/>
            <person name="Yoon H.S."/>
        </authorList>
    </citation>
    <scope>NUCLEOTIDE SEQUENCE [LARGE SCALE GENOMIC DNA]</scope>
    <source>
        <strain evidence="6">CCMP 1328</strain>
    </source>
</reference>
<evidence type="ECO:0000256" key="2">
    <source>
        <dbReference type="PIRSR" id="PIRSR639126-1"/>
    </source>
</evidence>
<dbReference type="GO" id="GO:0061929">
    <property type="term" value="F:gamma-glutamylaminecyclotransferase activity"/>
    <property type="evidence" value="ECO:0007669"/>
    <property type="project" value="InterPro"/>
</dbReference>
<dbReference type="InterPro" id="IPR013024">
    <property type="entry name" value="GGCT-like"/>
</dbReference>
<accession>A0A5J4YIV5</accession>
<dbReference type="OrthoDB" id="113620at2759"/>